<gene>
    <name evidence="1" type="ORF">DNU06_07840</name>
</gene>
<name>A0A2W1NQ31_9FLAO</name>
<reference evidence="1 2" key="1">
    <citation type="submission" date="2018-06" db="EMBL/GenBank/DDBJ databases">
        <title>The draft genome sequence of Crocinitomix sp. SM1701.</title>
        <authorList>
            <person name="Zhang X."/>
        </authorList>
    </citation>
    <scope>NUCLEOTIDE SEQUENCE [LARGE SCALE GENOMIC DNA]</scope>
    <source>
        <strain evidence="1 2">SM1701</strain>
    </source>
</reference>
<protein>
    <recommendedName>
        <fullName evidence="3">Outer membrane protein beta-barrel domain-containing protein</fullName>
    </recommendedName>
</protein>
<sequence>MFFIGFLSFCTTFSYAQKDKTFDFYASLDLNAGNYYGFDFALNTILVEKISIKVGLSNNVREPKDIPDDFGLFYKGIGMITPNYNPKEFQQSYEFLLGRVFEFKNIKSVRILVHIGIGDVKLTKPTNYKKLEYPPDVGHQYSFSYYSFKSVHFIFNPRIEFPFTNFYGLSISPILKIGNNSNFYGIGIGHIFGKIR</sequence>
<dbReference type="Proteomes" id="UP000249248">
    <property type="component" value="Unassembled WGS sequence"/>
</dbReference>
<organism evidence="1 2">
    <name type="scientific">Putridiphycobacter roseus</name>
    <dbReference type="NCBI Taxonomy" id="2219161"/>
    <lineage>
        <taxon>Bacteria</taxon>
        <taxon>Pseudomonadati</taxon>
        <taxon>Bacteroidota</taxon>
        <taxon>Flavobacteriia</taxon>
        <taxon>Flavobacteriales</taxon>
        <taxon>Crocinitomicaceae</taxon>
        <taxon>Putridiphycobacter</taxon>
    </lineage>
</organism>
<accession>A0A2W1NQ31</accession>
<proteinExistence type="predicted"/>
<evidence type="ECO:0000313" key="2">
    <source>
        <dbReference type="Proteomes" id="UP000249248"/>
    </source>
</evidence>
<dbReference type="AlphaFoldDB" id="A0A2W1NQ31"/>
<dbReference type="EMBL" id="QKSB01000003">
    <property type="protein sequence ID" value="PZE17732.1"/>
    <property type="molecule type" value="Genomic_DNA"/>
</dbReference>
<dbReference type="RefSeq" id="WP_111062692.1">
    <property type="nucleotide sequence ID" value="NZ_JBHUCU010000027.1"/>
</dbReference>
<keyword evidence="2" id="KW-1185">Reference proteome</keyword>
<comment type="caution">
    <text evidence="1">The sequence shown here is derived from an EMBL/GenBank/DDBJ whole genome shotgun (WGS) entry which is preliminary data.</text>
</comment>
<evidence type="ECO:0008006" key="3">
    <source>
        <dbReference type="Google" id="ProtNLM"/>
    </source>
</evidence>
<evidence type="ECO:0000313" key="1">
    <source>
        <dbReference type="EMBL" id="PZE17732.1"/>
    </source>
</evidence>